<dbReference type="eggNOG" id="ENOG502S31R">
    <property type="taxonomic scope" value="Eukaryota"/>
</dbReference>
<keyword evidence="2" id="KW-1185">Reference proteome</keyword>
<dbReference type="InParanoid" id="A7SGV2"/>
<dbReference type="EMBL" id="DS469655">
    <property type="protein sequence ID" value="EDO37073.1"/>
    <property type="molecule type" value="Genomic_DNA"/>
</dbReference>
<dbReference type="Pfam" id="PF16093">
    <property type="entry name" value="PAC4"/>
    <property type="match status" value="1"/>
</dbReference>
<accession>A7SGV2</accession>
<dbReference type="OMA" id="HVMKLDG"/>
<dbReference type="PANTHER" id="PTHR33559:SF1">
    <property type="entry name" value="PROTEASOME ASSEMBLY CHAPERONE 4"/>
    <property type="match status" value="1"/>
</dbReference>
<dbReference type="PANTHER" id="PTHR33559">
    <property type="entry name" value="PROTEASOME ASSEMBLY CHAPERONE 4"/>
    <property type="match status" value="1"/>
</dbReference>
<dbReference type="AlphaFoldDB" id="A7SGV2"/>
<dbReference type="OrthoDB" id="368507at2759"/>
<gene>
    <name evidence="1" type="ORF">NEMVEDRAFT_v1g117889</name>
</gene>
<feature type="non-terminal residue" evidence="1">
    <location>
        <position position="111"/>
    </location>
</feature>
<sequence length="111" mass="12453">LSIHSFSRELVDKVVHFQVLKMSGSLYFWIGTSASLSNLCVAMQTKYEDMPATSCLLGTIADVTSSTLAQKLAKRTKKQIFVSYNLQMDTSYMSLVEKAVIDEMQNVPDMF</sequence>
<name>A7SGV2_NEMVE</name>
<protein>
    <recommendedName>
        <fullName evidence="3">Proteasome assembly chaperone 4</fullName>
    </recommendedName>
</protein>
<evidence type="ECO:0000313" key="1">
    <source>
        <dbReference type="EMBL" id="EDO37073.1"/>
    </source>
</evidence>
<dbReference type="PhylomeDB" id="A7SGV2"/>
<dbReference type="Proteomes" id="UP000001593">
    <property type="component" value="Unassembled WGS sequence"/>
</dbReference>
<dbReference type="GO" id="GO:0043248">
    <property type="term" value="P:proteasome assembly"/>
    <property type="evidence" value="ECO:0007669"/>
    <property type="project" value="InterPro"/>
</dbReference>
<reference evidence="1 2" key="1">
    <citation type="journal article" date="2007" name="Science">
        <title>Sea anemone genome reveals ancestral eumetazoan gene repertoire and genomic organization.</title>
        <authorList>
            <person name="Putnam N.H."/>
            <person name="Srivastava M."/>
            <person name="Hellsten U."/>
            <person name="Dirks B."/>
            <person name="Chapman J."/>
            <person name="Salamov A."/>
            <person name="Terry A."/>
            <person name="Shapiro H."/>
            <person name="Lindquist E."/>
            <person name="Kapitonov V.V."/>
            <person name="Jurka J."/>
            <person name="Genikhovich G."/>
            <person name="Grigoriev I.V."/>
            <person name="Lucas S.M."/>
            <person name="Steele R.E."/>
            <person name="Finnerty J.R."/>
            <person name="Technau U."/>
            <person name="Martindale M.Q."/>
            <person name="Rokhsar D.S."/>
        </authorList>
    </citation>
    <scope>NUCLEOTIDE SEQUENCE [LARGE SCALE GENOMIC DNA]</scope>
    <source>
        <strain evidence="2">CH2 X CH6</strain>
    </source>
</reference>
<dbReference type="STRING" id="45351.A7SGV2"/>
<dbReference type="InterPro" id="IPR032157">
    <property type="entry name" value="PAC4"/>
</dbReference>
<dbReference type="KEGG" id="nve:5508543"/>
<organism evidence="1 2">
    <name type="scientific">Nematostella vectensis</name>
    <name type="common">Starlet sea anemone</name>
    <dbReference type="NCBI Taxonomy" id="45351"/>
    <lineage>
        <taxon>Eukaryota</taxon>
        <taxon>Metazoa</taxon>
        <taxon>Cnidaria</taxon>
        <taxon>Anthozoa</taxon>
        <taxon>Hexacorallia</taxon>
        <taxon>Actiniaria</taxon>
        <taxon>Edwardsiidae</taxon>
        <taxon>Nematostella</taxon>
    </lineage>
</organism>
<evidence type="ECO:0000313" key="2">
    <source>
        <dbReference type="Proteomes" id="UP000001593"/>
    </source>
</evidence>
<evidence type="ECO:0008006" key="3">
    <source>
        <dbReference type="Google" id="ProtNLM"/>
    </source>
</evidence>
<dbReference type="HOGENOM" id="CLU_138031_2_0_1"/>
<proteinExistence type="predicted"/>